<proteinExistence type="predicted"/>
<dbReference type="Proteomes" id="UP000176902">
    <property type="component" value="Unassembled WGS sequence"/>
</dbReference>
<reference evidence="3 4" key="1">
    <citation type="journal article" date="2016" name="Nat. Commun.">
        <title>Thousands of microbial genomes shed light on interconnected biogeochemical processes in an aquifer system.</title>
        <authorList>
            <person name="Anantharaman K."/>
            <person name="Brown C.T."/>
            <person name="Hug L.A."/>
            <person name="Sharon I."/>
            <person name="Castelle C.J."/>
            <person name="Probst A.J."/>
            <person name="Thomas B.C."/>
            <person name="Singh A."/>
            <person name="Wilkins M.J."/>
            <person name="Karaoz U."/>
            <person name="Brodie E.L."/>
            <person name="Williams K.H."/>
            <person name="Hubbard S.S."/>
            <person name="Banfield J.F."/>
        </authorList>
    </citation>
    <scope>NUCLEOTIDE SEQUENCE [LARGE SCALE GENOMIC DNA]</scope>
</reference>
<dbReference type="AlphaFoldDB" id="A0A1F5JUI5"/>
<evidence type="ECO:0000313" key="4">
    <source>
        <dbReference type="Proteomes" id="UP000176902"/>
    </source>
</evidence>
<dbReference type="EMBL" id="MFCV01000030">
    <property type="protein sequence ID" value="OGE32265.1"/>
    <property type="molecule type" value="Genomic_DNA"/>
</dbReference>
<dbReference type="Gene3D" id="1.10.287.180">
    <property type="entry name" value="Transcription elongation factor, GreA/GreB, N-terminal domain"/>
    <property type="match status" value="1"/>
</dbReference>
<accession>A0A1F5JUI5</accession>
<dbReference type="GO" id="GO:0003677">
    <property type="term" value="F:DNA binding"/>
    <property type="evidence" value="ECO:0007669"/>
    <property type="project" value="InterPro"/>
</dbReference>
<organism evidence="3 4">
    <name type="scientific">Candidatus Daviesbacteria bacterium RIFCSPHIGHO2_02_FULL_36_13</name>
    <dbReference type="NCBI Taxonomy" id="1797768"/>
    <lineage>
        <taxon>Bacteria</taxon>
        <taxon>Candidatus Daviesiibacteriota</taxon>
    </lineage>
</organism>
<dbReference type="InterPro" id="IPR022691">
    <property type="entry name" value="Tscrpt_elong_fac_GreA/B_N"/>
</dbReference>
<gene>
    <name evidence="3" type="ORF">A3C59_04650</name>
</gene>
<keyword evidence="1" id="KW-0175">Coiled coil</keyword>
<dbReference type="InterPro" id="IPR036805">
    <property type="entry name" value="Tscrpt_elong_fac_GreA/B_N_sf"/>
</dbReference>
<dbReference type="GO" id="GO:0032784">
    <property type="term" value="P:regulation of DNA-templated transcription elongation"/>
    <property type="evidence" value="ECO:0007669"/>
    <property type="project" value="InterPro"/>
</dbReference>
<feature type="coiled-coil region" evidence="1">
    <location>
        <begin position="16"/>
        <end position="50"/>
    </location>
</feature>
<evidence type="ECO:0000313" key="3">
    <source>
        <dbReference type="EMBL" id="OGE32265.1"/>
    </source>
</evidence>
<name>A0A1F5JUI5_9BACT</name>
<dbReference type="STRING" id="1797768.A3C59_04650"/>
<comment type="caution">
    <text evidence="3">The sequence shown here is derived from an EMBL/GenBank/DDBJ whole genome shotgun (WGS) entry which is preliminary data.</text>
</comment>
<dbReference type="SUPFAM" id="SSF46557">
    <property type="entry name" value="GreA transcript cleavage protein, N-terminal domain"/>
    <property type="match status" value="1"/>
</dbReference>
<sequence>MPPKFEGGFLKSMDPKKLKVEKLKMWNENLAKLEEQLVVVQHKKGAAAQEGDLSENAAYTMAIEDAETLRVQIDQVKKIISDIEKS</sequence>
<evidence type="ECO:0000256" key="1">
    <source>
        <dbReference type="SAM" id="Coils"/>
    </source>
</evidence>
<feature type="domain" description="Transcription elongation factor GreA/GreB N-terminal" evidence="2">
    <location>
        <begin position="21"/>
        <end position="83"/>
    </location>
</feature>
<evidence type="ECO:0000259" key="2">
    <source>
        <dbReference type="Pfam" id="PF03449"/>
    </source>
</evidence>
<protein>
    <recommendedName>
        <fullName evidence="2">Transcription elongation factor GreA/GreB N-terminal domain-containing protein</fullName>
    </recommendedName>
</protein>
<dbReference type="Pfam" id="PF03449">
    <property type="entry name" value="GreA_GreB_N"/>
    <property type="match status" value="1"/>
</dbReference>